<organism evidence="1 2">
    <name type="scientific">Listeria weihenstephanensis</name>
    <dbReference type="NCBI Taxonomy" id="1006155"/>
    <lineage>
        <taxon>Bacteria</taxon>
        <taxon>Bacillati</taxon>
        <taxon>Bacillota</taxon>
        <taxon>Bacilli</taxon>
        <taxon>Bacillales</taxon>
        <taxon>Listeriaceae</taxon>
        <taxon>Listeria</taxon>
    </lineage>
</organism>
<comment type="caution">
    <text evidence="1">The sequence shown here is derived from an EMBL/GenBank/DDBJ whole genome shotgun (WGS) entry which is preliminary data.</text>
</comment>
<evidence type="ECO:0000313" key="2">
    <source>
        <dbReference type="Proteomes" id="UP000564536"/>
    </source>
</evidence>
<dbReference type="Gene3D" id="3.40.50.300">
    <property type="entry name" value="P-loop containing nucleotide triphosphate hydrolases"/>
    <property type="match status" value="2"/>
</dbReference>
<dbReference type="InterPro" id="IPR051162">
    <property type="entry name" value="T4SS_component"/>
</dbReference>
<dbReference type="InterPro" id="IPR027417">
    <property type="entry name" value="P-loop_NTPase"/>
</dbReference>
<accession>A0A841Z486</accession>
<dbReference type="PIRSF" id="PIRSF015040">
    <property type="entry name" value="ATPase_SAG2001_prd"/>
    <property type="match status" value="1"/>
</dbReference>
<dbReference type="EMBL" id="JAARRL010000006">
    <property type="protein sequence ID" value="MBC1500018.1"/>
    <property type="molecule type" value="Genomic_DNA"/>
</dbReference>
<sequence>MQLVTPMRAIKNNMLLTRTDAVWGYYRIRASSISMQNREALLEFKENWSKFTEEMIPYGSLHLWMYPQDAQLAQRFSDLENDLAEDSVDVAEYYNEEAVHILKERLESLTKYDFIIGIKMRSDVVSLERSVKENVTSLLSRVNTQVMNTLKLERTIYDDAFLQYQEQEDVLANAVLAVQGIRLTEAEMVYMNRFGFIRGMEHEVATVSADMDIESITNTVIDPTFHRAMQLTAPEGESFVTSLTVDEFLDNMAETDLFYELQKMPFPVEVNIKAAAEKKTTTKTALGFKKEQLHDKAGEKMELGDNVDKDILRSSSLAQHLKEELKKEHTALWNWIGIITVTGKTKKESLQRARMVRSQLKNLDIKAKIPVADQIDLFYRALPGFELDLLDKNWQQKTLQDGLAENLFGVNAEMGSKIGFFIGWVDRFSKHLDLQNAIASSRDFVLFHPFLANKQIAASKTKSPHILISGDTGGGKAFLAKLLYIYCCFLAIRLLYVDPKREMRKWINKVIADEEIQEKFPLFIDLLKSIQFVTLDASNPDNWGALDPVVLYDAHSTDGKEMIQVTFEQIYQFKNDIVETVFLRAITEVRERRAEGETVGSMHIIEILQASEIEEVRQAGDLLYEKTQDSILKLMIHDGSNPALSLNQTRTILEVANLDLPKAGDSPEHYTKPQREASAVMFGLGRYSELFGMNPEEATMVFVDESWMYNATPQGQKVKNSMLRVGRSQDNAFVSITQGVKDEKRANFGVAFAFDEPTEREEVLEWVGMEPSKENITMMKDFYQGQCFFKDYYGRTGKLSVECLFDEWMGALQTVKKSQTAYAEEKYL</sequence>
<protein>
    <recommendedName>
        <fullName evidence="3">Conjugal transfer protein</fullName>
    </recommendedName>
</protein>
<reference evidence="1 2" key="1">
    <citation type="submission" date="2020-03" db="EMBL/GenBank/DDBJ databases">
        <title>Soil Listeria distribution.</title>
        <authorList>
            <person name="Liao J."/>
            <person name="Wiedmann M."/>
        </authorList>
    </citation>
    <scope>NUCLEOTIDE SEQUENCE [LARGE SCALE GENOMIC DNA]</scope>
    <source>
        <strain evidence="1 2">FSL L7-1523</strain>
    </source>
</reference>
<evidence type="ECO:0000313" key="1">
    <source>
        <dbReference type="EMBL" id="MBC1500018.1"/>
    </source>
</evidence>
<evidence type="ECO:0008006" key="3">
    <source>
        <dbReference type="Google" id="ProtNLM"/>
    </source>
</evidence>
<dbReference type="InterPro" id="IPR016628">
    <property type="entry name" value="ATPase_SAG2001_prd"/>
</dbReference>
<dbReference type="Proteomes" id="UP000564536">
    <property type="component" value="Unassembled WGS sequence"/>
</dbReference>
<dbReference type="AlphaFoldDB" id="A0A841Z486"/>
<proteinExistence type="predicted"/>
<dbReference type="Pfam" id="PF12846">
    <property type="entry name" value="AAA_10"/>
    <property type="match status" value="1"/>
</dbReference>
<dbReference type="PANTHER" id="PTHR30121:SF6">
    <property type="entry name" value="SLR6007 PROTEIN"/>
    <property type="match status" value="1"/>
</dbReference>
<name>A0A841Z486_9LIST</name>
<dbReference type="SUPFAM" id="SSF52540">
    <property type="entry name" value="P-loop containing nucleoside triphosphate hydrolases"/>
    <property type="match status" value="1"/>
</dbReference>
<dbReference type="PANTHER" id="PTHR30121">
    <property type="entry name" value="UNCHARACTERIZED PROTEIN YJGR-RELATED"/>
    <property type="match status" value="1"/>
</dbReference>
<gene>
    <name evidence="1" type="ORF">HB943_05330</name>
</gene>